<organism evidence="1">
    <name type="scientific">Rhizophora mucronata</name>
    <name type="common">Asiatic mangrove</name>
    <dbReference type="NCBI Taxonomy" id="61149"/>
    <lineage>
        <taxon>Eukaryota</taxon>
        <taxon>Viridiplantae</taxon>
        <taxon>Streptophyta</taxon>
        <taxon>Embryophyta</taxon>
        <taxon>Tracheophyta</taxon>
        <taxon>Spermatophyta</taxon>
        <taxon>Magnoliopsida</taxon>
        <taxon>eudicotyledons</taxon>
        <taxon>Gunneridae</taxon>
        <taxon>Pentapetalae</taxon>
        <taxon>rosids</taxon>
        <taxon>fabids</taxon>
        <taxon>Malpighiales</taxon>
        <taxon>Rhizophoraceae</taxon>
        <taxon>Rhizophora</taxon>
    </lineage>
</organism>
<accession>A0A2P2PHP2</accession>
<name>A0A2P2PHP2_RHIMU</name>
<protein>
    <submittedName>
        <fullName evidence="1">Uncharacterized protein</fullName>
    </submittedName>
</protein>
<evidence type="ECO:0000313" key="1">
    <source>
        <dbReference type="EMBL" id="MBX54298.1"/>
    </source>
</evidence>
<dbReference type="EMBL" id="GGEC01073814">
    <property type="protein sequence ID" value="MBX54298.1"/>
    <property type="molecule type" value="Transcribed_RNA"/>
</dbReference>
<dbReference type="AlphaFoldDB" id="A0A2P2PHP2"/>
<reference evidence="1" key="1">
    <citation type="submission" date="2018-02" db="EMBL/GenBank/DDBJ databases">
        <title>Rhizophora mucronata_Transcriptome.</title>
        <authorList>
            <person name="Meera S.P."/>
            <person name="Sreeshan A."/>
            <person name="Augustine A."/>
        </authorList>
    </citation>
    <scope>NUCLEOTIDE SEQUENCE</scope>
    <source>
        <tissue evidence="1">Leaf</tissue>
    </source>
</reference>
<proteinExistence type="predicted"/>
<sequence length="28" mass="3136">MGLPFLVRVHENQDRCIITVVLYCCGVG</sequence>